<protein>
    <submittedName>
        <fullName evidence="2">Uncharacterized protein</fullName>
    </submittedName>
</protein>
<evidence type="ECO:0000313" key="2">
    <source>
        <dbReference type="EMBL" id="MPD02894.1"/>
    </source>
</evidence>
<reference evidence="2 3" key="1">
    <citation type="submission" date="2019-05" db="EMBL/GenBank/DDBJ databases">
        <title>Another draft genome of Portunus trituberculatus and its Hox gene families provides insights of decapod evolution.</title>
        <authorList>
            <person name="Jeong J.-H."/>
            <person name="Song I."/>
            <person name="Kim S."/>
            <person name="Choi T."/>
            <person name="Kim D."/>
            <person name="Ryu S."/>
            <person name="Kim W."/>
        </authorList>
    </citation>
    <scope>NUCLEOTIDE SEQUENCE [LARGE SCALE GENOMIC DNA]</scope>
    <source>
        <tissue evidence="2">Muscle</tissue>
    </source>
</reference>
<evidence type="ECO:0000313" key="3">
    <source>
        <dbReference type="Proteomes" id="UP000324222"/>
    </source>
</evidence>
<name>A0A5B7K8F4_PORTR</name>
<feature type="compositionally biased region" description="Basic residues" evidence="1">
    <location>
        <begin position="12"/>
        <end position="22"/>
    </location>
</feature>
<dbReference type="EMBL" id="VSRR010133624">
    <property type="protein sequence ID" value="MPD02894.1"/>
    <property type="molecule type" value="Genomic_DNA"/>
</dbReference>
<proteinExistence type="predicted"/>
<keyword evidence="3" id="KW-1185">Reference proteome</keyword>
<dbReference type="Proteomes" id="UP000324222">
    <property type="component" value="Unassembled WGS sequence"/>
</dbReference>
<dbReference type="AlphaFoldDB" id="A0A5B7K8F4"/>
<feature type="region of interest" description="Disordered" evidence="1">
    <location>
        <begin position="1"/>
        <end position="29"/>
    </location>
</feature>
<sequence>MSVHIPTQAARAHLRTRSHPHVHGGPGCHTPGTCRGWGEQRRLNTGGAHMPGGVILHEANCVWLR</sequence>
<organism evidence="2 3">
    <name type="scientific">Portunus trituberculatus</name>
    <name type="common">Swimming crab</name>
    <name type="synonym">Neptunus trituberculatus</name>
    <dbReference type="NCBI Taxonomy" id="210409"/>
    <lineage>
        <taxon>Eukaryota</taxon>
        <taxon>Metazoa</taxon>
        <taxon>Ecdysozoa</taxon>
        <taxon>Arthropoda</taxon>
        <taxon>Crustacea</taxon>
        <taxon>Multicrustacea</taxon>
        <taxon>Malacostraca</taxon>
        <taxon>Eumalacostraca</taxon>
        <taxon>Eucarida</taxon>
        <taxon>Decapoda</taxon>
        <taxon>Pleocyemata</taxon>
        <taxon>Brachyura</taxon>
        <taxon>Eubrachyura</taxon>
        <taxon>Portunoidea</taxon>
        <taxon>Portunidae</taxon>
        <taxon>Portuninae</taxon>
        <taxon>Portunus</taxon>
    </lineage>
</organism>
<comment type="caution">
    <text evidence="2">The sequence shown here is derived from an EMBL/GenBank/DDBJ whole genome shotgun (WGS) entry which is preliminary data.</text>
</comment>
<accession>A0A5B7K8F4</accession>
<gene>
    <name evidence="2" type="ORF">E2C01_098503</name>
</gene>
<evidence type="ECO:0000256" key="1">
    <source>
        <dbReference type="SAM" id="MobiDB-lite"/>
    </source>
</evidence>